<gene>
    <name evidence="1" type="ORF">ACFQ16_20585</name>
</gene>
<evidence type="ECO:0000313" key="2">
    <source>
        <dbReference type="Proteomes" id="UP001597018"/>
    </source>
</evidence>
<accession>A0ABW3FW73</accession>
<dbReference type="Proteomes" id="UP001597018">
    <property type="component" value="Unassembled WGS sequence"/>
</dbReference>
<organism evidence="1 2">
    <name type="scientific">Saccharopolyspora rosea</name>
    <dbReference type="NCBI Taxonomy" id="524884"/>
    <lineage>
        <taxon>Bacteria</taxon>
        <taxon>Bacillati</taxon>
        <taxon>Actinomycetota</taxon>
        <taxon>Actinomycetes</taxon>
        <taxon>Pseudonocardiales</taxon>
        <taxon>Pseudonocardiaceae</taxon>
        <taxon>Saccharopolyspora</taxon>
    </lineage>
</organism>
<comment type="caution">
    <text evidence="1">The sequence shown here is derived from an EMBL/GenBank/DDBJ whole genome shotgun (WGS) entry which is preliminary data.</text>
</comment>
<keyword evidence="2" id="KW-1185">Reference proteome</keyword>
<evidence type="ECO:0000313" key="1">
    <source>
        <dbReference type="EMBL" id="MFD0922148.1"/>
    </source>
</evidence>
<dbReference type="EMBL" id="JBHTIW010000018">
    <property type="protein sequence ID" value="MFD0922148.1"/>
    <property type="molecule type" value="Genomic_DNA"/>
</dbReference>
<dbReference type="RefSeq" id="WP_263251531.1">
    <property type="nucleotide sequence ID" value="NZ_BAABLT010000046.1"/>
</dbReference>
<proteinExistence type="predicted"/>
<protein>
    <submittedName>
        <fullName evidence="1">Uncharacterized protein</fullName>
    </submittedName>
</protein>
<reference evidence="2" key="1">
    <citation type="journal article" date="2019" name="Int. J. Syst. Evol. Microbiol.">
        <title>The Global Catalogue of Microorganisms (GCM) 10K type strain sequencing project: providing services to taxonomists for standard genome sequencing and annotation.</title>
        <authorList>
            <consortium name="The Broad Institute Genomics Platform"/>
            <consortium name="The Broad Institute Genome Sequencing Center for Infectious Disease"/>
            <person name="Wu L."/>
            <person name="Ma J."/>
        </authorList>
    </citation>
    <scope>NUCLEOTIDE SEQUENCE [LARGE SCALE GENOMIC DNA]</scope>
    <source>
        <strain evidence="2">CCUG 56401</strain>
    </source>
</reference>
<name>A0ABW3FW73_9PSEU</name>
<sequence>MEPRPHLIARVHPRLARTEQEKSCHFFPLPVDGSRPESLEAYCGFRIVPGQAEALEGPTGMPCMHCLMTAALASTDAKPSAT</sequence>